<feature type="compositionally biased region" description="Low complexity" evidence="1">
    <location>
        <begin position="26"/>
        <end position="35"/>
    </location>
</feature>
<protein>
    <submittedName>
        <fullName evidence="3">DUF397 domain-containing protein</fullName>
    </submittedName>
</protein>
<dbReference type="RefSeq" id="WP_197350417.1">
    <property type="nucleotide sequence ID" value="NZ_CP048882.1"/>
</dbReference>
<reference evidence="4" key="1">
    <citation type="submission" date="2020-02" db="EMBL/GenBank/DDBJ databases">
        <title>Streptomyces sp. ASO4wet.</title>
        <authorList>
            <person name="Risdian C."/>
            <person name="Landwehr W."/>
            <person name="Schupp P."/>
            <person name="Wink J."/>
        </authorList>
    </citation>
    <scope>NUCLEOTIDE SEQUENCE [LARGE SCALE GENOMIC DNA]</scope>
    <source>
        <strain evidence="4">ASO4wet</strain>
    </source>
</reference>
<dbReference type="KEGG" id="sbat:G4Z16_09465"/>
<dbReference type="InterPro" id="IPR007278">
    <property type="entry name" value="DUF397"/>
</dbReference>
<evidence type="ECO:0000259" key="2">
    <source>
        <dbReference type="Pfam" id="PF04149"/>
    </source>
</evidence>
<organism evidence="3 4">
    <name type="scientific">Streptomyces bathyalis</name>
    <dbReference type="NCBI Taxonomy" id="2710756"/>
    <lineage>
        <taxon>Bacteria</taxon>
        <taxon>Bacillati</taxon>
        <taxon>Actinomycetota</taxon>
        <taxon>Actinomycetes</taxon>
        <taxon>Kitasatosporales</taxon>
        <taxon>Streptomycetaceae</taxon>
        <taxon>Streptomyces</taxon>
    </lineage>
</organism>
<evidence type="ECO:0000313" key="4">
    <source>
        <dbReference type="Proteomes" id="UP000595046"/>
    </source>
</evidence>
<accession>A0A7T1T573</accession>
<evidence type="ECO:0000313" key="3">
    <source>
        <dbReference type="EMBL" id="QPP06589.1"/>
    </source>
</evidence>
<dbReference type="EMBL" id="CP048882">
    <property type="protein sequence ID" value="QPP06589.1"/>
    <property type="molecule type" value="Genomic_DNA"/>
</dbReference>
<keyword evidence="4" id="KW-1185">Reference proteome</keyword>
<feature type="domain" description="DUF397" evidence="2">
    <location>
        <begin position="11"/>
        <end position="65"/>
    </location>
</feature>
<name>A0A7T1T573_9ACTN</name>
<proteinExistence type="predicted"/>
<gene>
    <name evidence="3" type="ORF">G4Z16_09465</name>
</gene>
<dbReference type="Proteomes" id="UP000595046">
    <property type="component" value="Chromosome"/>
</dbReference>
<feature type="region of interest" description="Disordered" evidence="1">
    <location>
        <begin position="1"/>
        <end position="40"/>
    </location>
</feature>
<dbReference type="AlphaFoldDB" id="A0A7T1T573"/>
<evidence type="ECO:0000256" key="1">
    <source>
        <dbReference type="SAM" id="MobiDB-lite"/>
    </source>
</evidence>
<sequence>MRSTESDLSSAAWRRSSYSDGGGGDCVEVGDGVPGTVPVRDSKRHAGAALRFPAAAWSAFIEDVKRGARQPSR</sequence>
<dbReference type="Pfam" id="PF04149">
    <property type="entry name" value="DUF397"/>
    <property type="match status" value="1"/>
</dbReference>